<dbReference type="RefSeq" id="WP_157114575.1">
    <property type="nucleotide sequence ID" value="NZ_JBEYBM010000017.1"/>
</dbReference>
<comment type="caution">
    <text evidence="1">The sequence shown here is derived from an EMBL/GenBank/DDBJ whole genome shotgun (WGS) entry which is preliminary data.</text>
</comment>
<reference evidence="1 2" key="1">
    <citation type="submission" date="2024-06" db="EMBL/GenBank/DDBJ databases">
        <title>The Natural Products Discovery Center: Release of the First 8490 Sequenced Strains for Exploring Actinobacteria Biosynthetic Diversity.</title>
        <authorList>
            <person name="Kalkreuter E."/>
            <person name="Kautsar S.A."/>
            <person name="Yang D."/>
            <person name="Bader C.D."/>
            <person name="Teijaro C.N."/>
            <person name="Fluegel L."/>
            <person name="Davis C.M."/>
            <person name="Simpson J.R."/>
            <person name="Lauterbach L."/>
            <person name="Steele A.D."/>
            <person name="Gui C."/>
            <person name="Meng S."/>
            <person name="Li G."/>
            <person name="Viehrig K."/>
            <person name="Ye F."/>
            <person name="Su P."/>
            <person name="Kiefer A.F."/>
            <person name="Nichols A."/>
            <person name="Cepeda A.J."/>
            <person name="Yan W."/>
            <person name="Fan B."/>
            <person name="Jiang Y."/>
            <person name="Adhikari A."/>
            <person name="Zheng C.-J."/>
            <person name="Schuster L."/>
            <person name="Cowan T.M."/>
            <person name="Smanski M.J."/>
            <person name="Chevrette M.G."/>
            <person name="De Carvalho L.P.S."/>
            <person name="Shen B."/>
        </authorList>
    </citation>
    <scope>NUCLEOTIDE SEQUENCE [LARGE SCALE GENOMIC DNA]</scope>
    <source>
        <strain evidence="1 2">NPDC019434</strain>
    </source>
</reference>
<protein>
    <submittedName>
        <fullName evidence="1">Uncharacterized protein</fullName>
    </submittedName>
</protein>
<evidence type="ECO:0000313" key="2">
    <source>
        <dbReference type="Proteomes" id="UP001550535"/>
    </source>
</evidence>
<name>A0ABV2XA66_9NOCA</name>
<organism evidence="1 2">
    <name type="scientific">Nocardia niwae</name>
    <dbReference type="NCBI Taxonomy" id="626084"/>
    <lineage>
        <taxon>Bacteria</taxon>
        <taxon>Bacillati</taxon>
        <taxon>Actinomycetota</taxon>
        <taxon>Actinomycetes</taxon>
        <taxon>Mycobacteriales</taxon>
        <taxon>Nocardiaceae</taxon>
        <taxon>Nocardia</taxon>
    </lineage>
</organism>
<keyword evidence="2" id="KW-1185">Reference proteome</keyword>
<sequence>MTLPYIHRIRQLADHVLAVPERFSPEDVFSACAVEFSAVPCTNPHAREFVAYPASGPFSAILFHGPRPPANGAPAVVIMHVARGIRITRADMSGTFELPIQSARIDPRTPPEGTVSFTSQQGTRTLRIRFDARSQLLRDISVHVNRQQPPRTGGDSPE</sequence>
<dbReference type="Proteomes" id="UP001550535">
    <property type="component" value="Unassembled WGS sequence"/>
</dbReference>
<accession>A0ABV2XA66</accession>
<gene>
    <name evidence="1" type="ORF">ABZ507_13370</name>
</gene>
<proteinExistence type="predicted"/>
<evidence type="ECO:0000313" key="1">
    <source>
        <dbReference type="EMBL" id="MEU2122799.1"/>
    </source>
</evidence>
<dbReference type="EMBL" id="JBEYBR010000029">
    <property type="protein sequence ID" value="MEU2122799.1"/>
    <property type="molecule type" value="Genomic_DNA"/>
</dbReference>